<reference evidence="11" key="1">
    <citation type="submission" date="2020-05" db="UniProtKB">
        <authorList>
            <consortium name="EnsemblMetazoa"/>
        </authorList>
    </citation>
    <scope>IDENTIFICATION</scope>
    <source>
        <strain evidence="11">JHB</strain>
    </source>
</reference>
<dbReference type="GO" id="GO:0005886">
    <property type="term" value="C:plasma membrane"/>
    <property type="evidence" value="ECO:0007669"/>
    <property type="project" value="UniProtKB-SubCell"/>
</dbReference>
<proteinExistence type="inferred from homology"/>
<protein>
    <recommendedName>
        <fullName evidence="10">Odorant receptor</fullName>
    </recommendedName>
</protein>
<comment type="similarity">
    <text evidence="10">Belongs to the insect chemoreceptor superfamily. Heteromeric odorant receptor channel (TC 1.A.69) family.</text>
</comment>
<dbReference type="InterPro" id="IPR004117">
    <property type="entry name" value="7tm6_olfct_rcpt"/>
</dbReference>
<dbReference type="Proteomes" id="UP000002320">
    <property type="component" value="Unassembled WGS sequence"/>
</dbReference>
<keyword evidence="3 10" id="KW-0716">Sensory transduction</keyword>
<sequence>MNLLDSLARLRLFRFEFFDTGAAYRAATARLDQINALVGVCMFNARVSRAQPAFIWGIISLLLYVYLAFESTIWYRDNIDKLMMCITTHGFSLQMASKVYTFILNRNRVIEINEINLKYFGTSGRKAASQLECLKPSAKIANILITMTIFGYVTLTSLIIAIPVIYGLIVSKKVLPMGYEVVHSTEWPGYIVNLLFQINCMIYVSLTTITSDGTFILFLMSAIGQIDAILGRLSEFSEQLKQTDDDEQITGNLKQILRLHQHHQRYMRKLDDLFSTYFMIAIISLYFCMSVCLASFLLLNWYMGILMFCFSSAQIFFMCFLGTALQTKAEQMLHEVDSLSWHQLSVQNQKVAVLFLAAVQNPISLTAAMVELNVATYLQIHKSVYSACMFLLRSKE</sequence>
<feature type="transmembrane region" description="Helical" evidence="10">
    <location>
        <begin position="274"/>
        <end position="299"/>
    </location>
</feature>
<evidence type="ECO:0000313" key="11">
    <source>
        <dbReference type="EnsemblMetazoa" id="CPIJ008778-PA"/>
    </source>
</evidence>
<dbReference type="InParanoid" id="A0A1S4JN89"/>
<keyword evidence="6 10" id="KW-1133">Transmembrane helix</keyword>
<dbReference type="EnsemblMetazoa" id="CPIJ008778-RA">
    <property type="protein sequence ID" value="CPIJ008778-PA"/>
    <property type="gene ID" value="CPIJ008778"/>
</dbReference>
<evidence type="ECO:0000256" key="10">
    <source>
        <dbReference type="RuleBase" id="RU351113"/>
    </source>
</evidence>
<feature type="transmembrane region" description="Helical" evidence="10">
    <location>
        <begin position="144"/>
        <end position="169"/>
    </location>
</feature>
<evidence type="ECO:0000256" key="7">
    <source>
        <dbReference type="ARBA" id="ARBA00023136"/>
    </source>
</evidence>
<feature type="transmembrane region" description="Helical" evidence="10">
    <location>
        <begin position="53"/>
        <end position="75"/>
    </location>
</feature>
<organism evidence="11 12">
    <name type="scientific">Culex quinquefasciatus</name>
    <name type="common">Southern house mosquito</name>
    <name type="synonym">Culex pungens</name>
    <dbReference type="NCBI Taxonomy" id="7176"/>
    <lineage>
        <taxon>Eukaryota</taxon>
        <taxon>Metazoa</taxon>
        <taxon>Ecdysozoa</taxon>
        <taxon>Arthropoda</taxon>
        <taxon>Hexapoda</taxon>
        <taxon>Insecta</taxon>
        <taxon>Pterygota</taxon>
        <taxon>Neoptera</taxon>
        <taxon>Endopterygota</taxon>
        <taxon>Diptera</taxon>
        <taxon>Nematocera</taxon>
        <taxon>Culicoidea</taxon>
        <taxon>Culicidae</taxon>
        <taxon>Culicinae</taxon>
        <taxon>Culicini</taxon>
        <taxon>Culex</taxon>
        <taxon>Culex</taxon>
    </lineage>
</organism>
<dbReference type="PANTHER" id="PTHR21137:SF35">
    <property type="entry name" value="ODORANT RECEPTOR 19A-RELATED"/>
    <property type="match status" value="1"/>
</dbReference>
<evidence type="ECO:0000256" key="4">
    <source>
        <dbReference type="ARBA" id="ARBA00022692"/>
    </source>
</evidence>
<feature type="transmembrane region" description="Helical" evidence="10">
    <location>
        <begin position="305"/>
        <end position="325"/>
    </location>
</feature>
<dbReference type="AlphaFoldDB" id="A0A1S4JN89"/>
<dbReference type="GO" id="GO:0005549">
    <property type="term" value="F:odorant binding"/>
    <property type="evidence" value="ECO:0007669"/>
    <property type="project" value="InterPro"/>
</dbReference>
<dbReference type="OrthoDB" id="6765072at2759"/>
<keyword evidence="12" id="KW-1185">Reference proteome</keyword>
<keyword evidence="2" id="KW-1003">Cell membrane</keyword>
<accession>A0A1S4JN89</accession>
<name>A0A1S4JN89_CULQU</name>
<keyword evidence="5 10" id="KW-0552">Olfaction</keyword>
<comment type="caution">
    <text evidence="10">Lacks conserved residue(s) required for the propagation of feature annotation.</text>
</comment>
<dbReference type="Pfam" id="PF02949">
    <property type="entry name" value="7tm_6"/>
    <property type="match status" value="1"/>
</dbReference>
<dbReference type="VEuPathDB" id="VectorBase:CPIJ008778"/>
<evidence type="ECO:0000256" key="9">
    <source>
        <dbReference type="ARBA" id="ARBA00023224"/>
    </source>
</evidence>
<keyword evidence="9 10" id="KW-0807">Transducer</keyword>
<keyword evidence="8 10" id="KW-0675">Receptor</keyword>
<evidence type="ECO:0000313" key="12">
    <source>
        <dbReference type="Proteomes" id="UP000002320"/>
    </source>
</evidence>
<dbReference type="GO" id="GO:0004984">
    <property type="term" value="F:olfactory receptor activity"/>
    <property type="evidence" value="ECO:0007669"/>
    <property type="project" value="InterPro"/>
</dbReference>
<dbReference type="PANTHER" id="PTHR21137">
    <property type="entry name" value="ODORANT RECEPTOR"/>
    <property type="match status" value="1"/>
</dbReference>
<evidence type="ECO:0000256" key="2">
    <source>
        <dbReference type="ARBA" id="ARBA00022475"/>
    </source>
</evidence>
<dbReference type="GO" id="GO:0007165">
    <property type="term" value="P:signal transduction"/>
    <property type="evidence" value="ECO:0007669"/>
    <property type="project" value="UniProtKB-KW"/>
</dbReference>
<keyword evidence="4 10" id="KW-0812">Transmembrane</keyword>
<evidence type="ECO:0000256" key="8">
    <source>
        <dbReference type="ARBA" id="ARBA00023170"/>
    </source>
</evidence>
<evidence type="ECO:0000256" key="3">
    <source>
        <dbReference type="ARBA" id="ARBA00022606"/>
    </source>
</evidence>
<dbReference type="VEuPathDB" id="VectorBase:CQUJHB020315"/>
<evidence type="ECO:0000256" key="6">
    <source>
        <dbReference type="ARBA" id="ARBA00022989"/>
    </source>
</evidence>
<comment type="subcellular location">
    <subcellularLocation>
        <location evidence="1 10">Cell membrane</location>
        <topology evidence="1 10">Multi-pass membrane protein</topology>
    </subcellularLocation>
</comment>
<evidence type="ECO:0000256" key="5">
    <source>
        <dbReference type="ARBA" id="ARBA00022725"/>
    </source>
</evidence>
<evidence type="ECO:0000256" key="1">
    <source>
        <dbReference type="ARBA" id="ARBA00004651"/>
    </source>
</evidence>
<keyword evidence="7 10" id="KW-0472">Membrane</keyword>